<evidence type="ECO:0000256" key="1">
    <source>
        <dbReference type="ARBA" id="ARBA00002834"/>
    </source>
</evidence>
<evidence type="ECO:0000259" key="8">
    <source>
        <dbReference type="Pfam" id="PF05690"/>
    </source>
</evidence>
<dbReference type="SUPFAM" id="SSF54285">
    <property type="entry name" value="MoaD/ThiS"/>
    <property type="match status" value="1"/>
</dbReference>
<dbReference type="EC" id="2.8.1.10" evidence="3"/>
<evidence type="ECO:0000256" key="6">
    <source>
        <dbReference type="ARBA" id="ARBA00023270"/>
    </source>
</evidence>
<evidence type="ECO:0000313" key="9">
    <source>
        <dbReference type="EMBL" id="MBP2192985.1"/>
    </source>
</evidence>
<dbReference type="InterPro" id="IPR016155">
    <property type="entry name" value="Mopterin_synth/thiamin_S_b"/>
</dbReference>
<reference evidence="9 10" key="1">
    <citation type="submission" date="2021-03" db="EMBL/GenBank/DDBJ databases">
        <title>Sequencing the genomes of 1000 actinobacteria strains.</title>
        <authorList>
            <person name="Klenk H.-P."/>
        </authorList>
    </citation>
    <scope>NUCLEOTIDE SEQUENCE [LARGE SCALE GENOMIC DNA]</scope>
    <source>
        <strain evidence="9 10">DSM 45516</strain>
    </source>
</reference>
<name>A0ABS4QMQ6_9NOCA</name>
<keyword evidence="4 9" id="KW-0808">Transferase</keyword>
<gene>
    <name evidence="9" type="ORF">BJ987_005886</name>
</gene>
<comment type="catalytic activity">
    <reaction evidence="7">
        <text>[ThiS sulfur-carrier protein]-C-terminal-Gly-aminoethanethioate + 2-iminoacetate + 1-deoxy-D-xylulose 5-phosphate = [ThiS sulfur-carrier protein]-C-terminal Gly-Gly + 2-[(2R,5Z)-2-carboxy-4-methylthiazol-5(2H)-ylidene]ethyl phosphate + 2 H2O + H(+)</text>
        <dbReference type="Rhea" id="RHEA:26297"/>
        <dbReference type="Rhea" id="RHEA-COMP:12909"/>
        <dbReference type="Rhea" id="RHEA-COMP:19908"/>
        <dbReference type="ChEBI" id="CHEBI:15377"/>
        <dbReference type="ChEBI" id="CHEBI:15378"/>
        <dbReference type="ChEBI" id="CHEBI:57792"/>
        <dbReference type="ChEBI" id="CHEBI:62899"/>
        <dbReference type="ChEBI" id="CHEBI:77846"/>
        <dbReference type="ChEBI" id="CHEBI:90778"/>
        <dbReference type="ChEBI" id="CHEBI:232372"/>
        <dbReference type="EC" id="2.8.1.10"/>
    </reaction>
</comment>
<comment type="caution">
    <text evidence="9">The sequence shown here is derived from an EMBL/GenBank/DDBJ whole genome shotgun (WGS) entry which is preliminary data.</text>
</comment>
<dbReference type="GO" id="GO:1990107">
    <property type="term" value="F:thiazole synthase activity"/>
    <property type="evidence" value="ECO:0007669"/>
    <property type="project" value="UniProtKB-EC"/>
</dbReference>
<proteinExistence type="predicted"/>
<dbReference type="InterPro" id="IPR013785">
    <property type="entry name" value="Aldolase_TIM"/>
</dbReference>
<dbReference type="Gene3D" id="3.10.20.30">
    <property type="match status" value="1"/>
</dbReference>
<dbReference type="InterPro" id="IPR008867">
    <property type="entry name" value="ThiG"/>
</dbReference>
<dbReference type="InterPro" id="IPR012675">
    <property type="entry name" value="Beta-grasp_dom_sf"/>
</dbReference>
<dbReference type="PANTHER" id="PTHR34266:SF2">
    <property type="entry name" value="THIAZOLE SYNTHASE"/>
    <property type="match status" value="1"/>
</dbReference>
<keyword evidence="6" id="KW-0704">Schiff base</keyword>
<evidence type="ECO:0000313" key="10">
    <source>
        <dbReference type="Proteomes" id="UP001519325"/>
    </source>
</evidence>
<keyword evidence="5" id="KW-0784">Thiamine biosynthesis</keyword>
<dbReference type="Pfam" id="PF05690">
    <property type="entry name" value="ThiG"/>
    <property type="match status" value="1"/>
</dbReference>
<comment type="function">
    <text evidence="1">Catalyzes the rearrangement of 1-deoxy-D-xylulose 5-phosphate (DXP) to produce the thiazole phosphate moiety of thiamine. Sulfur is provided by the thiocarboxylate moiety of the carrier protein ThiS. In vitro, sulfur can be provided by H(2)S.</text>
</comment>
<dbReference type="EMBL" id="JAGGMR010000001">
    <property type="protein sequence ID" value="MBP2192985.1"/>
    <property type="molecule type" value="Genomic_DNA"/>
</dbReference>
<organism evidence="9 10">
    <name type="scientific">Nocardia goodfellowii</name>
    <dbReference type="NCBI Taxonomy" id="882446"/>
    <lineage>
        <taxon>Bacteria</taxon>
        <taxon>Bacillati</taxon>
        <taxon>Actinomycetota</taxon>
        <taxon>Actinomycetes</taxon>
        <taxon>Mycobacteriales</taxon>
        <taxon>Nocardiaceae</taxon>
        <taxon>Nocardia</taxon>
    </lineage>
</organism>
<evidence type="ECO:0000256" key="5">
    <source>
        <dbReference type="ARBA" id="ARBA00022977"/>
    </source>
</evidence>
<dbReference type="RefSeq" id="WP_209896198.1">
    <property type="nucleotide sequence ID" value="NZ_JAGGMR010000001.1"/>
</dbReference>
<evidence type="ECO:0000256" key="4">
    <source>
        <dbReference type="ARBA" id="ARBA00022679"/>
    </source>
</evidence>
<feature type="domain" description="Thiazole synthase ThiG" evidence="8">
    <location>
        <begin position="87"/>
        <end position="317"/>
    </location>
</feature>
<evidence type="ECO:0000256" key="7">
    <source>
        <dbReference type="ARBA" id="ARBA00049897"/>
    </source>
</evidence>
<sequence>MPEPARTADTVTVTVNRARHRLCAPVSIAGFLHSAGYSADAVSVSVRGRIVRRADWHDYALTEGLELCAISLKPGAVQSRTPDPWQLGEHELESRLMFAIPENADLTYLAAVTQASGIQSATIKASPETPDVLRDVVDLLLDQGVRILPHTSGCQDARAAVVAARHGGDIVGARWVQLIVTADDAPDAGGLIAAAEQLVEDGFHVYPRILADPDVAADLVAIGCAGLVLEGSPSGSGRGITDLDRFAAVLNRVEVPVILGAGTGTAAHACQAMEMGCAAVASTVVFRAPDQAGAAVALAHAIAAGRAAYLAQQQRRRP</sequence>
<dbReference type="PANTHER" id="PTHR34266">
    <property type="entry name" value="THIAZOLE SYNTHASE"/>
    <property type="match status" value="1"/>
</dbReference>
<dbReference type="Proteomes" id="UP001519325">
    <property type="component" value="Unassembled WGS sequence"/>
</dbReference>
<dbReference type="Gene3D" id="3.20.20.70">
    <property type="entry name" value="Aldolase class I"/>
    <property type="match status" value="1"/>
</dbReference>
<accession>A0ABS4QMQ6</accession>
<comment type="pathway">
    <text evidence="2">Cofactor biosynthesis; thiamine diphosphate biosynthesis.</text>
</comment>
<keyword evidence="10" id="KW-1185">Reference proteome</keyword>
<evidence type="ECO:0000256" key="3">
    <source>
        <dbReference type="ARBA" id="ARBA00011960"/>
    </source>
</evidence>
<protein>
    <recommendedName>
        <fullName evidence="3">thiazole synthase</fullName>
        <ecNumber evidence="3">2.8.1.10</ecNumber>
    </recommendedName>
</protein>
<evidence type="ECO:0000256" key="2">
    <source>
        <dbReference type="ARBA" id="ARBA00004948"/>
    </source>
</evidence>
<dbReference type="SUPFAM" id="SSF110399">
    <property type="entry name" value="ThiG-like"/>
    <property type="match status" value="1"/>
</dbReference>
<dbReference type="InterPro" id="IPR033983">
    <property type="entry name" value="Thiazole_synthase_ThiG"/>
</dbReference>